<reference evidence="1 2" key="1">
    <citation type="journal article" date="2015" name="Genome Biol.">
        <title>Comparative genomics of Steinernema reveals deeply conserved gene regulatory networks.</title>
        <authorList>
            <person name="Dillman A.R."/>
            <person name="Macchietto M."/>
            <person name="Porter C.F."/>
            <person name="Rogers A."/>
            <person name="Williams B."/>
            <person name="Antoshechkin I."/>
            <person name="Lee M.M."/>
            <person name="Goodwin Z."/>
            <person name="Lu X."/>
            <person name="Lewis E.E."/>
            <person name="Goodrich-Blair H."/>
            <person name="Stock S.P."/>
            <person name="Adams B.J."/>
            <person name="Sternberg P.W."/>
            <person name="Mortazavi A."/>
        </authorList>
    </citation>
    <scope>NUCLEOTIDE SEQUENCE [LARGE SCALE GENOMIC DNA]</scope>
    <source>
        <strain evidence="1 2">ALL</strain>
    </source>
</reference>
<accession>A0A4U5NX48</accession>
<comment type="caution">
    <text evidence="1">The sequence shown here is derived from an EMBL/GenBank/DDBJ whole genome shotgun (WGS) entry which is preliminary data.</text>
</comment>
<name>A0A4U5NX48_STECR</name>
<gene>
    <name evidence="1" type="ORF">L596_012381</name>
</gene>
<dbReference type="AlphaFoldDB" id="A0A4U5NX48"/>
<dbReference type="Proteomes" id="UP000298663">
    <property type="component" value="Unassembled WGS sequence"/>
</dbReference>
<sequence length="85" mass="9824">MQIRVRDYYEEEGGGRGGCESRHLISANLRKGPGVSLDVKEHLRSRTSTVCNRHGYLFMTEGIYRSGGVIWNFRAYPLDKKVYER</sequence>
<organism evidence="1 2">
    <name type="scientific">Steinernema carpocapsae</name>
    <name type="common">Entomopathogenic nematode</name>
    <dbReference type="NCBI Taxonomy" id="34508"/>
    <lineage>
        <taxon>Eukaryota</taxon>
        <taxon>Metazoa</taxon>
        <taxon>Ecdysozoa</taxon>
        <taxon>Nematoda</taxon>
        <taxon>Chromadorea</taxon>
        <taxon>Rhabditida</taxon>
        <taxon>Tylenchina</taxon>
        <taxon>Panagrolaimomorpha</taxon>
        <taxon>Strongyloidoidea</taxon>
        <taxon>Steinernematidae</taxon>
        <taxon>Steinernema</taxon>
    </lineage>
</organism>
<evidence type="ECO:0000313" key="2">
    <source>
        <dbReference type="Proteomes" id="UP000298663"/>
    </source>
</evidence>
<evidence type="ECO:0000313" key="1">
    <source>
        <dbReference type="EMBL" id="TKR88086.1"/>
    </source>
</evidence>
<protein>
    <submittedName>
        <fullName evidence="1">Uncharacterized protein</fullName>
    </submittedName>
</protein>
<reference evidence="1 2" key="2">
    <citation type="journal article" date="2019" name="G3 (Bethesda)">
        <title>Hybrid Assembly of the Genome of the Entomopathogenic Nematode Steinernema carpocapsae Identifies the X-Chromosome.</title>
        <authorList>
            <person name="Serra L."/>
            <person name="Macchietto M."/>
            <person name="Macias-Munoz A."/>
            <person name="McGill C.J."/>
            <person name="Rodriguez I.M."/>
            <person name="Rodriguez B."/>
            <person name="Murad R."/>
            <person name="Mortazavi A."/>
        </authorList>
    </citation>
    <scope>NUCLEOTIDE SEQUENCE [LARGE SCALE GENOMIC DNA]</scope>
    <source>
        <strain evidence="1 2">ALL</strain>
    </source>
</reference>
<proteinExistence type="predicted"/>
<keyword evidence="2" id="KW-1185">Reference proteome</keyword>
<dbReference type="EMBL" id="AZBU02000003">
    <property type="protein sequence ID" value="TKR88086.1"/>
    <property type="molecule type" value="Genomic_DNA"/>
</dbReference>